<feature type="region of interest" description="Disordered" evidence="5">
    <location>
        <begin position="2025"/>
        <end position="2055"/>
    </location>
</feature>
<keyword evidence="2" id="KW-0064">Aspartyl protease</keyword>
<dbReference type="InterPro" id="IPR053098">
    <property type="entry name" value="Petuviruses_polyprotein"/>
</dbReference>
<dbReference type="EMBL" id="JAHUZN010000001">
    <property type="protein sequence ID" value="KAG8502657.1"/>
    <property type="molecule type" value="Genomic_DNA"/>
</dbReference>
<dbReference type="Gene3D" id="4.10.60.10">
    <property type="entry name" value="Zinc finger, CCHC-type"/>
    <property type="match status" value="1"/>
</dbReference>
<dbReference type="Pfam" id="PF17919">
    <property type="entry name" value="RT_RNaseH_2"/>
    <property type="match status" value="1"/>
</dbReference>
<dbReference type="InterPro" id="IPR041577">
    <property type="entry name" value="RT_RNaseH_2"/>
</dbReference>
<evidence type="ECO:0000256" key="2">
    <source>
        <dbReference type="ARBA" id="ARBA00022750"/>
    </source>
</evidence>
<evidence type="ECO:0000256" key="5">
    <source>
        <dbReference type="SAM" id="MobiDB-lite"/>
    </source>
</evidence>
<keyword evidence="2" id="KW-0378">Hydrolase</keyword>
<evidence type="ECO:0000259" key="6">
    <source>
        <dbReference type="PROSITE" id="PS50158"/>
    </source>
</evidence>
<proteinExistence type="predicted"/>
<dbReference type="PROSITE" id="PS50878">
    <property type="entry name" value="RT_POL"/>
    <property type="match status" value="1"/>
</dbReference>
<dbReference type="InterPro" id="IPR000477">
    <property type="entry name" value="RT_dom"/>
</dbReference>
<keyword evidence="3" id="KW-0238">DNA-binding</keyword>
<keyword evidence="4" id="KW-0862">Zinc</keyword>
<evidence type="ECO:0000259" key="7">
    <source>
        <dbReference type="PROSITE" id="PS50878"/>
    </source>
</evidence>
<organism evidence="8 9">
    <name type="scientific">Gossypium anomalum</name>
    <dbReference type="NCBI Taxonomy" id="47600"/>
    <lineage>
        <taxon>Eukaryota</taxon>
        <taxon>Viridiplantae</taxon>
        <taxon>Streptophyta</taxon>
        <taxon>Embryophyta</taxon>
        <taxon>Tracheophyta</taxon>
        <taxon>Spermatophyta</taxon>
        <taxon>Magnoliopsida</taxon>
        <taxon>eudicotyledons</taxon>
        <taxon>Gunneridae</taxon>
        <taxon>Pentapetalae</taxon>
        <taxon>rosids</taxon>
        <taxon>malvids</taxon>
        <taxon>Malvales</taxon>
        <taxon>Malvaceae</taxon>
        <taxon>Malvoideae</taxon>
        <taxon>Gossypium</taxon>
    </lineage>
</organism>
<comment type="caution">
    <text evidence="8">The sequence shown here is derived from an EMBL/GenBank/DDBJ whole genome shotgun (WGS) entry which is preliminary data.</text>
</comment>
<dbReference type="SUPFAM" id="SSF57756">
    <property type="entry name" value="Retrovirus zinc finger-like domains"/>
    <property type="match status" value="1"/>
</dbReference>
<dbReference type="Pfam" id="PF00098">
    <property type="entry name" value="zf-CCHC"/>
    <property type="match status" value="1"/>
</dbReference>
<dbReference type="InterPro" id="IPR028919">
    <property type="entry name" value="Viral_movement"/>
</dbReference>
<keyword evidence="9" id="KW-1185">Reference proteome</keyword>
<feature type="compositionally biased region" description="Acidic residues" evidence="5">
    <location>
        <begin position="853"/>
        <end position="863"/>
    </location>
</feature>
<evidence type="ECO:0000256" key="3">
    <source>
        <dbReference type="ARBA" id="ARBA00023125"/>
    </source>
</evidence>
<evidence type="ECO:0008006" key="10">
    <source>
        <dbReference type="Google" id="ProtNLM"/>
    </source>
</evidence>
<reference evidence="8 9" key="1">
    <citation type="journal article" date="2021" name="bioRxiv">
        <title>The Gossypium anomalum genome as a resource for cotton improvement and evolutionary analysis of hybrid incompatibility.</title>
        <authorList>
            <person name="Grover C.E."/>
            <person name="Yuan D."/>
            <person name="Arick M.A."/>
            <person name="Miller E.R."/>
            <person name="Hu G."/>
            <person name="Peterson D.G."/>
            <person name="Wendel J.F."/>
            <person name="Udall J.A."/>
        </authorList>
    </citation>
    <scope>NUCLEOTIDE SEQUENCE [LARGE SCALE GENOMIC DNA]</scope>
    <source>
        <strain evidence="8">JFW-Udall</strain>
        <tissue evidence="8">Leaf</tissue>
    </source>
</reference>
<feature type="region of interest" description="Disordered" evidence="5">
    <location>
        <begin position="809"/>
        <end position="890"/>
    </location>
</feature>
<dbReference type="CDD" id="cd01647">
    <property type="entry name" value="RT_LTR"/>
    <property type="match status" value="1"/>
</dbReference>
<dbReference type="InterPro" id="IPR043502">
    <property type="entry name" value="DNA/RNA_pol_sf"/>
</dbReference>
<dbReference type="OrthoDB" id="998565at2759"/>
<dbReference type="Pfam" id="PF00078">
    <property type="entry name" value="RVT_1"/>
    <property type="match status" value="1"/>
</dbReference>
<dbReference type="PANTHER" id="PTHR48435">
    <property type="entry name" value="POLYPROTEIN"/>
    <property type="match status" value="1"/>
</dbReference>
<dbReference type="Proteomes" id="UP000701853">
    <property type="component" value="Chromosome 1"/>
</dbReference>
<feature type="compositionally biased region" description="Acidic residues" evidence="5">
    <location>
        <begin position="2033"/>
        <end position="2043"/>
    </location>
</feature>
<dbReference type="Pfam" id="PF01107">
    <property type="entry name" value="MP"/>
    <property type="match status" value="1"/>
</dbReference>
<keyword evidence="4" id="KW-0479">Metal-binding</keyword>
<dbReference type="InterPro" id="IPR001878">
    <property type="entry name" value="Znf_CCHC"/>
</dbReference>
<feature type="domain" description="CCHC-type" evidence="6">
    <location>
        <begin position="1130"/>
        <end position="1146"/>
    </location>
</feature>
<evidence type="ECO:0000256" key="4">
    <source>
        <dbReference type="PROSITE-ProRule" id="PRU00047"/>
    </source>
</evidence>
<evidence type="ECO:0000313" key="8">
    <source>
        <dbReference type="EMBL" id="KAG8502657.1"/>
    </source>
</evidence>
<name>A0A8J6D8S6_9ROSI</name>
<keyword evidence="4" id="KW-0863">Zinc-finger</keyword>
<dbReference type="PROSITE" id="PS50158">
    <property type="entry name" value="ZF_CCHC"/>
    <property type="match status" value="1"/>
</dbReference>
<feature type="region of interest" description="Disordered" evidence="5">
    <location>
        <begin position="709"/>
        <end position="737"/>
    </location>
</feature>
<dbReference type="GO" id="GO:0006508">
    <property type="term" value="P:proteolysis"/>
    <property type="evidence" value="ECO:0007669"/>
    <property type="project" value="UniProtKB-KW"/>
</dbReference>
<dbReference type="GO" id="GO:0003677">
    <property type="term" value="F:DNA binding"/>
    <property type="evidence" value="ECO:0007669"/>
    <property type="project" value="UniProtKB-KW"/>
</dbReference>
<dbReference type="Gene3D" id="3.30.70.270">
    <property type="match status" value="2"/>
</dbReference>
<accession>A0A8J6D8S6</accession>
<dbReference type="Gene3D" id="3.10.10.10">
    <property type="entry name" value="HIV Type 1 Reverse Transcriptase, subunit A, domain 1"/>
    <property type="match status" value="1"/>
</dbReference>
<dbReference type="InterPro" id="IPR043128">
    <property type="entry name" value="Rev_trsase/Diguanyl_cyclase"/>
</dbReference>
<protein>
    <recommendedName>
        <fullName evidence="10">Reverse transcriptase</fullName>
    </recommendedName>
</protein>
<sequence>MSFLSSIAQAAGKNLPRNKRDMSDHVLTDPGASWRIVYSAISFGSSNEKISSVYDIVSNLGFGRLLHQMASFRSCRQRRQNLMGVETTKYNSYKITLISSKGGSRVESTGIGCYNLLPCIAYDQIVCCVIDRGNSRAHDSSRTSYQKPSFSPISTIKTLIQKSSKRPKEYIQASRFDSYPISASSTEQFVTLEIPPEFPRDWRQAGYSHIHFGAVRLALNYHGTAGKPVVARIALLDSRYLQYQDACIATVEATLNTGLVMVTLFPNFTMALADPNLLSALQVQIQIAGASQVASAIIATLQYQIVYRVQDHAFNLTQHGTGDSLLITVNTDDQPHCVHVPRKISKNELIQLLPEKWVTDYEKLKQQSQPIQSTQSNFINKADGTTEIKFDHSHLQKPNKGLSIFPTQLIMQPISNPTAGHNKEDPECCCDLCSPGRERKLIQSFDATGRGIYQFKDETGHCPWDINCSCSGCIKDNSRVWFDDLDTSTTNPKKNKKKSSKSSQSQFYKRWMEGDPSIGPLGEDNGKFVYLVDYSAGKPVPPAPEPQPCKPPPPPFQPLPKDPFPQPCYKKIAKWVKKNPEFLTPPSNSLSEIPKPLSEVPIAAMIQSTSTSSEKYEENFPPLEEFSKKNYLHAPKIPSKIQPEIPGGKPTISAAEATLNWQTENALAQNHKRIESVAREPAAPGQDFFSHLAQREKEIQKLQAQIKELKETGKIPEPKNEAEKKKKEKEAKKAKECEKIEEIEDQAYQEEKKLGKRPIIEESPPQSLPKQVSKSLMIQEDKNPITTFLKTCHEDTIPKISAVQIHDLVPVQTHDSSESETEDSSTTTSEESTSTNGEADDIPNIHAATKVEEPDDEEMDEPESSTAHATTNQHQPSSGGKNFTIDDLPPEKWPQRLQEFHSWLETRKLKEDSNYNILMEFVSRFTGMLRDWWNSINQHDQMQFLIFQDLSEPIRILHQHFIGNPEDLLVLRRREFYARKCISFKKRDLTKHLKKMFQLFCALGLHPNLKPVILSSLPGPIQIAVNQALQQRNRDILQLTVGQIQQEVFIALEDICNRRKVFKDYLLGDRRIDQTCDDSHLRYKCPKEGHCDCRTKKKRHYKRFPGKSLTKTPRWRYLRKKRKGSRKSNRCYICNKSGHYAKDCPKSKKKKTKKVIQMIYHSGIKMQEDDDIESVCSLDDSLSTETICAIPVYDSDESQHSDYGEIFMFQAQTQAQIGPPILAPNIPVKVYTNKYSKPITVIAFVDTGSVESIMNPDILPEDWWKPHTKIFSAADGKLFSTNLISHPITVQILPNCTIRTTVLGSKLPGKDLIIGFDLYTKIKNLRILPDGIRFKTFFQPYVHIPKLFSLQLEKTSQIIQEIREKSYANSHSEFLAKCPNPLWKNPEFFINLPFKKNEDINPTKASHTGMNPEHLLLPQQECKELQQQDLIEPSDSQWACEAFYVNKRSEQIRGKPRLVINYQPLNHFLQDNKFPLPNNNTLFASLAKAKIFSKFDLKAGFWQLGIHPEDRGKTGFCIPNQHFQWKVMPFGLKTAPSLFQKAMTRIFHPIMENALVYIDDILLYSKDEESHVLLLQQFHSLVVKYGIMLSEKKMKINKSEINFLGIDIKDGRYQPQPHIVQELLKFPDENLSQKQVQQFYGIINYIRDFIEKISVFTNPLRKMLKKNPPPWTEKQTKAIQKIKQIAQEVPPLQIPSDGKRILQTDASDKYWGAVLLEEIDGRRRLCGYKSGKFSEAEKHYHSTFKEILAVKYGISKFQFHLKGYHFLVEMDMSSFPKMLKFKQKTVPHPQLLRWAQWFSEYSFDTKHIKGKENVLADFLSRPKPEIQLNRKIFWPKPIMMYRPYSSSSTSPTSYPVTPNLNPEFPPEVYRLTQNETFHQKAIDMMFEYQIQEKETCEMFMVIIFYKPQYFVHCGRAKQLGSFPSSWIHKLYHQEVHKDPIQYRELQKFLCLLNRTIPMEIWPPPDAEAPWDTWPRVYQPYHEGILKALKDYRESIPDPTEWSQDYPWQCSQVNLSRLNFNDDVEDKHMLEDVTEKEEDSDDSMDSSQYPHSNRNS</sequence>
<dbReference type="PANTHER" id="PTHR48435:SF1">
    <property type="entry name" value="POLYPROTEIN"/>
    <property type="match status" value="1"/>
</dbReference>
<dbReference type="GO" id="GO:0004190">
    <property type="term" value="F:aspartic-type endopeptidase activity"/>
    <property type="evidence" value="ECO:0007669"/>
    <property type="project" value="UniProtKB-KW"/>
</dbReference>
<dbReference type="InterPro" id="IPR036875">
    <property type="entry name" value="Znf_CCHC_sf"/>
</dbReference>
<evidence type="ECO:0000256" key="1">
    <source>
        <dbReference type="ARBA" id="ARBA00022670"/>
    </source>
</evidence>
<dbReference type="SUPFAM" id="SSF56672">
    <property type="entry name" value="DNA/RNA polymerases"/>
    <property type="match status" value="1"/>
</dbReference>
<evidence type="ECO:0000313" key="9">
    <source>
        <dbReference type="Proteomes" id="UP000701853"/>
    </source>
</evidence>
<feature type="compositionally biased region" description="Low complexity" evidence="5">
    <location>
        <begin position="824"/>
        <end position="835"/>
    </location>
</feature>
<keyword evidence="1" id="KW-0645">Protease</keyword>
<feature type="region of interest" description="Disordered" evidence="5">
    <location>
        <begin position="486"/>
        <end position="507"/>
    </location>
</feature>
<gene>
    <name evidence="8" type="ORF">CXB51_000156</name>
</gene>
<feature type="compositionally biased region" description="Polar residues" evidence="5">
    <location>
        <begin position="764"/>
        <end position="773"/>
    </location>
</feature>
<feature type="domain" description="Reverse transcriptase" evidence="7">
    <location>
        <begin position="1426"/>
        <end position="1608"/>
    </location>
</feature>
<dbReference type="GO" id="GO:0008270">
    <property type="term" value="F:zinc ion binding"/>
    <property type="evidence" value="ECO:0007669"/>
    <property type="project" value="UniProtKB-KW"/>
</dbReference>
<dbReference type="CDD" id="cd09274">
    <property type="entry name" value="RNase_HI_RT_Ty3"/>
    <property type="match status" value="1"/>
</dbReference>
<feature type="compositionally biased region" description="Polar residues" evidence="5">
    <location>
        <begin position="864"/>
        <end position="881"/>
    </location>
</feature>
<dbReference type="SMART" id="SM00343">
    <property type="entry name" value="ZnF_C2HC"/>
    <property type="match status" value="1"/>
</dbReference>
<feature type="region of interest" description="Disordered" evidence="5">
    <location>
        <begin position="754"/>
        <end position="773"/>
    </location>
</feature>